<dbReference type="AlphaFoldDB" id="A0A0E9SQI2"/>
<reference evidence="1" key="2">
    <citation type="journal article" date="2015" name="Fish Shellfish Immunol.">
        <title>Early steps in the European eel (Anguilla anguilla)-Vibrio vulnificus interaction in the gills: Role of the RtxA13 toxin.</title>
        <authorList>
            <person name="Callol A."/>
            <person name="Pajuelo D."/>
            <person name="Ebbesson L."/>
            <person name="Teles M."/>
            <person name="MacKenzie S."/>
            <person name="Amaro C."/>
        </authorList>
    </citation>
    <scope>NUCLEOTIDE SEQUENCE</scope>
</reference>
<proteinExistence type="predicted"/>
<reference evidence="1" key="1">
    <citation type="submission" date="2014-11" db="EMBL/GenBank/DDBJ databases">
        <authorList>
            <person name="Amaro Gonzalez C."/>
        </authorList>
    </citation>
    <scope>NUCLEOTIDE SEQUENCE</scope>
</reference>
<name>A0A0E9SQI2_ANGAN</name>
<dbReference type="EMBL" id="GBXM01065011">
    <property type="protein sequence ID" value="JAH43566.1"/>
    <property type="molecule type" value="Transcribed_RNA"/>
</dbReference>
<organism evidence="1">
    <name type="scientific">Anguilla anguilla</name>
    <name type="common">European freshwater eel</name>
    <name type="synonym">Muraena anguilla</name>
    <dbReference type="NCBI Taxonomy" id="7936"/>
    <lineage>
        <taxon>Eukaryota</taxon>
        <taxon>Metazoa</taxon>
        <taxon>Chordata</taxon>
        <taxon>Craniata</taxon>
        <taxon>Vertebrata</taxon>
        <taxon>Euteleostomi</taxon>
        <taxon>Actinopterygii</taxon>
        <taxon>Neopterygii</taxon>
        <taxon>Teleostei</taxon>
        <taxon>Anguilliformes</taxon>
        <taxon>Anguillidae</taxon>
        <taxon>Anguilla</taxon>
    </lineage>
</organism>
<protein>
    <submittedName>
        <fullName evidence="1">Uncharacterized protein</fullName>
    </submittedName>
</protein>
<evidence type="ECO:0000313" key="1">
    <source>
        <dbReference type="EMBL" id="JAH43566.1"/>
    </source>
</evidence>
<sequence length="24" mass="2913">MIKTNINHISNNFSLYYAKYMCIM</sequence>
<accession>A0A0E9SQI2</accession>